<evidence type="ECO:0008006" key="2">
    <source>
        <dbReference type="Google" id="ProtNLM"/>
    </source>
</evidence>
<sequence>MLTLTENASTAVHDLATRAGLPGTGGLRIAESDAQPGGFELALVTAPAPDDDVVTAGEATVFLAPGASATLSDLRFDVDPTTPEAAAFTLVPQ</sequence>
<dbReference type="InterPro" id="IPR035903">
    <property type="entry name" value="HesB-like_dom_sf"/>
</dbReference>
<protein>
    <recommendedName>
        <fullName evidence="2">Fe-S cluster assembly iron-binding protein IscA</fullName>
    </recommendedName>
</protein>
<gene>
    <name evidence="1" type="ORF">GALL_302670</name>
</gene>
<dbReference type="SUPFAM" id="SSF89360">
    <property type="entry name" value="HesB-like domain"/>
    <property type="match status" value="1"/>
</dbReference>
<reference evidence="1" key="1">
    <citation type="submission" date="2016-10" db="EMBL/GenBank/DDBJ databases">
        <title>Sequence of Gallionella enrichment culture.</title>
        <authorList>
            <person name="Poehlein A."/>
            <person name="Muehling M."/>
            <person name="Daniel R."/>
        </authorList>
    </citation>
    <scope>NUCLEOTIDE SEQUENCE</scope>
</reference>
<dbReference type="AlphaFoldDB" id="A0A1J5RIB0"/>
<evidence type="ECO:0000313" key="1">
    <source>
        <dbReference type="EMBL" id="OIQ87861.1"/>
    </source>
</evidence>
<organism evidence="1">
    <name type="scientific">mine drainage metagenome</name>
    <dbReference type="NCBI Taxonomy" id="410659"/>
    <lineage>
        <taxon>unclassified sequences</taxon>
        <taxon>metagenomes</taxon>
        <taxon>ecological metagenomes</taxon>
    </lineage>
</organism>
<proteinExistence type="predicted"/>
<comment type="caution">
    <text evidence="1">The sequence shown here is derived from an EMBL/GenBank/DDBJ whole genome shotgun (WGS) entry which is preliminary data.</text>
</comment>
<dbReference type="EMBL" id="MLJW01000400">
    <property type="protein sequence ID" value="OIQ87861.1"/>
    <property type="molecule type" value="Genomic_DNA"/>
</dbReference>
<accession>A0A1J5RIB0</accession>
<name>A0A1J5RIB0_9ZZZZ</name>